<organism evidence="2 3">
    <name type="scientific">Canicola haemoglobinophilus</name>
    <dbReference type="NCBI Taxonomy" id="733"/>
    <lineage>
        <taxon>Bacteria</taxon>
        <taxon>Pseudomonadati</taxon>
        <taxon>Pseudomonadota</taxon>
        <taxon>Gammaproteobacteria</taxon>
        <taxon>Pasteurellales</taxon>
        <taxon>Pasteurellaceae</taxon>
        <taxon>Canicola</taxon>
    </lineage>
</organism>
<comment type="caution">
    <text evidence="2">The sequence shown here is derived from an EMBL/GenBank/DDBJ whole genome shotgun (WGS) entry which is preliminary data.</text>
</comment>
<dbReference type="EMBL" id="UGHJ01000001">
    <property type="protein sequence ID" value="STO69003.1"/>
    <property type="molecule type" value="Genomic_DNA"/>
</dbReference>
<accession>A0AB38H9R4</accession>
<dbReference type="Proteomes" id="UP000254496">
    <property type="component" value="Unassembled WGS sequence"/>
</dbReference>
<sequence length="248" mass="29389">MERFKVYIINMPKDILRKEKIVSLCESYSSFLDFEVIEAIDGYNLHQYKFDESYNKDIALKYLNRNLSKGEIGCLLSHVFIYHKMLKENIEEALILEDDVIFEQNLLDFLSIVNDIKLDWDILLCGHYSFYLEDKEISSPISFWNRIKLAKGFCLHRLANYGYGTHAYVINNRGASNLLEHLTEFYLPIDHYTNSREFCNVYALNPTVAKVNTNFISGMGRDSYIPWYKKYKILWSIRNLIYYFIPVK</sequence>
<keyword evidence="2" id="KW-0808">Transferase</keyword>
<reference evidence="2 3" key="1">
    <citation type="submission" date="2018-06" db="EMBL/GenBank/DDBJ databases">
        <authorList>
            <consortium name="Pathogen Informatics"/>
            <person name="Doyle S."/>
        </authorList>
    </citation>
    <scope>NUCLEOTIDE SEQUENCE [LARGE SCALE GENOMIC DNA]</scope>
    <source>
        <strain evidence="2 3">NCTC8540</strain>
    </source>
</reference>
<dbReference type="EC" id="2.-.-.-" evidence="2"/>
<evidence type="ECO:0000313" key="2">
    <source>
        <dbReference type="EMBL" id="STO69003.1"/>
    </source>
</evidence>
<protein>
    <submittedName>
        <fullName evidence="2">UDP-GlcNAc--lipooligosaccharide N-acetylglucosaminyl glycosyltransferase</fullName>
        <ecNumber evidence="2">2.-.-.-</ecNumber>
    </submittedName>
</protein>
<evidence type="ECO:0000313" key="3">
    <source>
        <dbReference type="Proteomes" id="UP000254496"/>
    </source>
</evidence>
<name>A0AB38H9R4_9PAST</name>
<dbReference type="AlphaFoldDB" id="A0AB38H9R4"/>
<dbReference type="InterPro" id="IPR002654">
    <property type="entry name" value="Glyco_trans_25"/>
</dbReference>
<proteinExistence type="predicted"/>
<feature type="domain" description="Glycosyl transferase family 25" evidence="1">
    <location>
        <begin position="5"/>
        <end position="192"/>
    </location>
</feature>
<dbReference type="Pfam" id="PF01755">
    <property type="entry name" value="Glyco_transf_25"/>
    <property type="match status" value="1"/>
</dbReference>
<gene>
    <name evidence="2" type="primary">lex1_2</name>
    <name evidence="2" type="ORF">NCTC8540_01524</name>
</gene>
<dbReference type="RefSeq" id="WP_115073169.1">
    <property type="nucleotide sequence ID" value="NZ_UGHE01000002.1"/>
</dbReference>
<dbReference type="GO" id="GO:0016740">
    <property type="term" value="F:transferase activity"/>
    <property type="evidence" value="ECO:0007669"/>
    <property type="project" value="UniProtKB-KW"/>
</dbReference>
<dbReference type="CDD" id="cd06532">
    <property type="entry name" value="Glyco_transf_25"/>
    <property type="match status" value="1"/>
</dbReference>
<evidence type="ECO:0000259" key="1">
    <source>
        <dbReference type="Pfam" id="PF01755"/>
    </source>
</evidence>